<comment type="caution">
    <text evidence="5">The sequence shown here is derived from an EMBL/GenBank/DDBJ whole genome shotgun (WGS) entry which is preliminary data.</text>
</comment>
<evidence type="ECO:0000313" key="6">
    <source>
        <dbReference type="Proteomes" id="UP001595767"/>
    </source>
</evidence>
<evidence type="ECO:0000313" key="5">
    <source>
        <dbReference type="EMBL" id="MFC4128950.1"/>
    </source>
</evidence>
<keyword evidence="3 5" id="KW-0269">Exonuclease</keyword>
<dbReference type="EMBL" id="JBHSBA010000018">
    <property type="protein sequence ID" value="MFC4128950.1"/>
    <property type="molecule type" value="Genomic_DNA"/>
</dbReference>
<dbReference type="InterPro" id="IPR012337">
    <property type="entry name" value="RNaseH-like_sf"/>
</dbReference>
<reference evidence="6" key="1">
    <citation type="journal article" date="2019" name="Int. J. Syst. Evol. Microbiol.">
        <title>The Global Catalogue of Microorganisms (GCM) 10K type strain sequencing project: providing services to taxonomists for standard genome sequencing and annotation.</title>
        <authorList>
            <consortium name="The Broad Institute Genomics Platform"/>
            <consortium name="The Broad Institute Genome Sequencing Center for Infectious Disease"/>
            <person name="Wu L."/>
            <person name="Ma J."/>
        </authorList>
    </citation>
    <scope>NUCLEOTIDE SEQUENCE [LARGE SCALE GENOMIC DNA]</scope>
    <source>
        <strain evidence="6">CGMCC 4.7204</strain>
    </source>
</reference>
<keyword evidence="2" id="KW-0378">Hydrolase</keyword>
<dbReference type="SMART" id="SM00479">
    <property type="entry name" value="EXOIII"/>
    <property type="match status" value="1"/>
</dbReference>
<protein>
    <submittedName>
        <fullName evidence="5">Exonuclease domain-containing protein</fullName>
    </submittedName>
</protein>
<dbReference type="InterPro" id="IPR013520">
    <property type="entry name" value="Ribonucl_H"/>
</dbReference>
<proteinExistence type="predicted"/>
<evidence type="ECO:0000256" key="3">
    <source>
        <dbReference type="ARBA" id="ARBA00022839"/>
    </source>
</evidence>
<dbReference type="PANTHER" id="PTHR30231:SF4">
    <property type="entry name" value="PROTEIN NEN2"/>
    <property type="match status" value="1"/>
</dbReference>
<evidence type="ECO:0000256" key="2">
    <source>
        <dbReference type="ARBA" id="ARBA00022801"/>
    </source>
</evidence>
<organism evidence="5 6">
    <name type="scientific">Nocardia rhizosphaerae</name>
    <dbReference type="NCBI Taxonomy" id="1691571"/>
    <lineage>
        <taxon>Bacteria</taxon>
        <taxon>Bacillati</taxon>
        <taxon>Actinomycetota</taxon>
        <taxon>Actinomycetes</taxon>
        <taxon>Mycobacteriales</taxon>
        <taxon>Nocardiaceae</taxon>
        <taxon>Nocardia</taxon>
    </lineage>
</organism>
<dbReference type="InterPro" id="IPR036397">
    <property type="entry name" value="RNaseH_sf"/>
</dbReference>
<feature type="domain" description="Exonuclease" evidence="4">
    <location>
        <begin position="8"/>
        <end position="179"/>
    </location>
</feature>
<evidence type="ECO:0000256" key="1">
    <source>
        <dbReference type="ARBA" id="ARBA00022722"/>
    </source>
</evidence>
<sequence length="232" mass="26184">MTSWTELPLACFDLETTGTDPFTARIVSAFVGRIDGAEVQRRHWIANPGVPIPAQATEIHGFTDEYVQRHGHPHDQVVAEVVTELRTVWAEGRGIAVYNASYDLSLLAAHEPSFTAAGLVIDPFCLDKQYDRFRKGAGQRKLSAVMIHYGMRLDDAHDAEADALAAARLAWKLPRVYTGLADYTSDQLMERQAHWYREDAYRYADWLRRNDRDPSGVRTEWPIQLAPESEAA</sequence>
<dbReference type="Proteomes" id="UP001595767">
    <property type="component" value="Unassembled WGS sequence"/>
</dbReference>
<keyword evidence="6" id="KW-1185">Reference proteome</keyword>
<dbReference type="PANTHER" id="PTHR30231">
    <property type="entry name" value="DNA POLYMERASE III SUBUNIT EPSILON"/>
    <property type="match status" value="1"/>
</dbReference>
<dbReference type="SUPFAM" id="SSF53098">
    <property type="entry name" value="Ribonuclease H-like"/>
    <property type="match status" value="1"/>
</dbReference>
<dbReference type="RefSeq" id="WP_378554836.1">
    <property type="nucleotide sequence ID" value="NZ_JBHSBA010000018.1"/>
</dbReference>
<dbReference type="Pfam" id="PF00929">
    <property type="entry name" value="RNase_T"/>
    <property type="match status" value="1"/>
</dbReference>
<keyword evidence="1" id="KW-0540">Nuclease</keyword>
<dbReference type="NCBIfam" id="NF005927">
    <property type="entry name" value="PRK07942.1"/>
    <property type="match status" value="1"/>
</dbReference>
<evidence type="ECO:0000259" key="4">
    <source>
        <dbReference type="SMART" id="SM00479"/>
    </source>
</evidence>
<name>A0ABV8LE18_9NOCA</name>
<dbReference type="CDD" id="cd06127">
    <property type="entry name" value="DEDDh"/>
    <property type="match status" value="1"/>
</dbReference>
<dbReference type="Gene3D" id="3.30.420.10">
    <property type="entry name" value="Ribonuclease H-like superfamily/Ribonuclease H"/>
    <property type="match status" value="1"/>
</dbReference>
<gene>
    <name evidence="5" type="ORF">ACFOW8_28870</name>
</gene>
<accession>A0ABV8LE18</accession>
<dbReference type="GO" id="GO:0004527">
    <property type="term" value="F:exonuclease activity"/>
    <property type="evidence" value="ECO:0007669"/>
    <property type="project" value="UniProtKB-KW"/>
</dbReference>